<dbReference type="SUPFAM" id="SSF103473">
    <property type="entry name" value="MFS general substrate transporter"/>
    <property type="match status" value="1"/>
</dbReference>
<evidence type="ECO:0000256" key="16">
    <source>
        <dbReference type="ARBA" id="ARBA00050554"/>
    </source>
</evidence>
<evidence type="ECO:0000256" key="21">
    <source>
        <dbReference type="ARBA" id="ARBA00056891"/>
    </source>
</evidence>
<evidence type="ECO:0000313" key="29">
    <source>
        <dbReference type="Proteomes" id="UP000198287"/>
    </source>
</evidence>
<comment type="catalytic activity">
    <reaction evidence="17">
        <text>N-acetylneuraminate(in) + H(+)(in) = N-acetylneuraminate(out) + H(+)(out)</text>
        <dbReference type="Rhea" id="RHEA:28987"/>
        <dbReference type="ChEBI" id="CHEBI:15378"/>
        <dbReference type="ChEBI" id="CHEBI:35418"/>
    </reaction>
    <physiologicalReaction direction="right-to-left" evidence="17">
        <dbReference type="Rhea" id="RHEA:28989"/>
    </physiologicalReaction>
</comment>
<keyword evidence="13" id="KW-0458">Lysosome</keyword>
<evidence type="ECO:0000256" key="3">
    <source>
        <dbReference type="ARBA" id="ARBA00004638"/>
    </source>
</evidence>
<keyword evidence="5" id="KW-0813">Transport</keyword>
<keyword evidence="11 26" id="KW-0472">Membrane</keyword>
<reference evidence="28 29" key="1">
    <citation type="submission" date="2015-12" db="EMBL/GenBank/DDBJ databases">
        <title>The genome of Folsomia candida.</title>
        <authorList>
            <person name="Faddeeva A."/>
            <person name="Derks M.F."/>
            <person name="Anvar Y."/>
            <person name="Smit S."/>
            <person name="Van Straalen N."/>
            <person name="Roelofs D."/>
        </authorList>
    </citation>
    <scope>NUCLEOTIDE SEQUENCE [LARGE SCALE GENOMIC DNA]</scope>
    <source>
        <strain evidence="28 29">VU population</strain>
        <tissue evidence="28">Whole body</tissue>
    </source>
</reference>
<comment type="catalytic activity">
    <reaction evidence="15">
        <text>2 nitrate(out) + H(+)(out) = 2 nitrate(in) + H(+)(in)</text>
        <dbReference type="Rhea" id="RHEA:71539"/>
        <dbReference type="ChEBI" id="CHEBI:15378"/>
        <dbReference type="ChEBI" id="CHEBI:17632"/>
    </reaction>
    <physiologicalReaction direction="left-to-right" evidence="15">
        <dbReference type="Rhea" id="RHEA:71540"/>
    </physiologicalReaction>
</comment>
<keyword evidence="12" id="KW-0325">Glycoprotein</keyword>
<feature type="domain" description="Major facilitator superfamily (MFS) profile" evidence="27">
    <location>
        <begin position="38"/>
        <end position="491"/>
    </location>
</feature>
<feature type="transmembrane region" description="Helical" evidence="26">
    <location>
        <begin position="140"/>
        <end position="160"/>
    </location>
</feature>
<comment type="caution">
    <text evidence="28">The sequence shown here is derived from an EMBL/GenBank/DDBJ whole genome shotgun (WGS) entry which is preliminary data.</text>
</comment>
<evidence type="ECO:0000256" key="23">
    <source>
        <dbReference type="ARBA" id="ARBA00080244"/>
    </source>
</evidence>
<evidence type="ECO:0000256" key="10">
    <source>
        <dbReference type="ARBA" id="ARBA00023018"/>
    </source>
</evidence>
<comment type="function">
    <text evidence="21">Receptor for CM101, a polysaccharide produced by group B Streptococcus with antipathoangiogenic properties.</text>
</comment>
<feature type="transmembrane region" description="Helical" evidence="26">
    <location>
        <begin position="337"/>
        <end position="357"/>
    </location>
</feature>
<feature type="transmembrane region" description="Helical" evidence="26">
    <location>
        <begin position="378"/>
        <end position="394"/>
    </location>
</feature>
<dbReference type="CDD" id="cd17318">
    <property type="entry name" value="MFS_SLC17"/>
    <property type="match status" value="1"/>
</dbReference>
<dbReference type="InterPro" id="IPR050382">
    <property type="entry name" value="MFS_Na/Anion_cotransporter"/>
</dbReference>
<feature type="transmembrane region" description="Helical" evidence="26">
    <location>
        <begin position="468"/>
        <end position="486"/>
    </location>
</feature>
<evidence type="ECO:0000256" key="18">
    <source>
        <dbReference type="ARBA" id="ARBA00051403"/>
    </source>
</evidence>
<evidence type="ECO:0000256" key="17">
    <source>
        <dbReference type="ARBA" id="ARBA00050625"/>
    </source>
</evidence>
<evidence type="ECO:0000256" key="12">
    <source>
        <dbReference type="ARBA" id="ARBA00023180"/>
    </source>
</evidence>
<evidence type="ECO:0000256" key="11">
    <source>
        <dbReference type="ARBA" id="ARBA00023136"/>
    </source>
</evidence>
<keyword evidence="14" id="KW-0968">Cytoplasmic vesicle</keyword>
<dbReference type="InterPro" id="IPR036259">
    <property type="entry name" value="MFS_trans_sf"/>
</dbReference>
<dbReference type="OrthoDB" id="2985014at2759"/>
<evidence type="ECO:0000256" key="2">
    <source>
        <dbReference type="ARBA" id="ARBA00004554"/>
    </source>
</evidence>
<evidence type="ECO:0000256" key="26">
    <source>
        <dbReference type="SAM" id="Phobius"/>
    </source>
</evidence>
<keyword evidence="7 26" id="KW-0812">Transmembrane</keyword>
<keyword evidence="8" id="KW-0769">Symport</keyword>
<evidence type="ECO:0000256" key="13">
    <source>
        <dbReference type="ARBA" id="ARBA00023228"/>
    </source>
</evidence>
<evidence type="ECO:0000256" key="1">
    <source>
        <dbReference type="ARBA" id="ARBA00004432"/>
    </source>
</evidence>
<evidence type="ECO:0000256" key="8">
    <source>
        <dbReference type="ARBA" id="ARBA00022847"/>
    </source>
</evidence>
<dbReference type="PROSITE" id="PS50850">
    <property type="entry name" value="MFS"/>
    <property type="match status" value="1"/>
</dbReference>
<evidence type="ECO:0000256" key="19">
    <source>
        <dbReference type="ARBA" id="ARBA00051447"/>
    </source>
</evidence>
<comment type="catalytic activity">
    <reaction evidence="20">
        <text>D-glucuronate(out) + H(+)(out) = D-glucuronate(in) + H(+)(in)</text>
        <dbReference type="Rhea" id="RHEA:72591"/>
        <dbReference type="ChEBI" id="CHEBI:15378"/>
        <dbReference type="ChEBI" id="CHEBI:58720"/>
    </reaction>
    <physiologicalReaction direction="left-to-right" evidence="20">
        <dbReference type="Rhea" id="RHEA:72592"/>
    </physiologicalReaction>
</comment>
<dbReference type="FunFam" id="1.20.1250.20:FF:000067">
    <property type="entry name" value="sialin isoform X2"/>
    <property type="match status" value="1"/>
</dbReference>
<evidence type="ECO:0000256" key="24">
    <source>
        <dbReference type="ARBA" id="ARBA00081195"/>
    </source>
</evidence>
<feature type="transmembrane region" description="Helical" evidence="26">
    <location>
        <begin position="297"/>
        <end position="317"/>
    </location>
</feature>
<evidence type="ECO:0000256" key="4">
    <source>
        <dbReference type="ARBA" id="ARBA00004656"/>
    </source>
</evidence>
<gene>
    <name evidence="28" type="ORF">Fcan01_15067</name>
</gene>
<dbReference type="GO" id="GO:0016323">
    <property type="term" value="C:basolateral plasma membrane"/>
    <property type="evidence" value="ECO:0007669"/>
    <property type="project" value="UniProtKB-SubCell"/>
</dbReference>
<evidence type="ECO:0000256" key="15">
    <source>
        <dbReference type="ARBA" id="ARBA00050101"/>
    </source>
</evidence>
<keyword evidence="10" id="KW-0770">Synapse</keyword>
<comment type="subcellular location">
    <subcellularLocation>
        <location evidence="2">Basolateral cell membrane</location>
        <topology evidence="2">Multi-pass membrane protein</topology>
    </subcellularLocation>
    <subcellularLocation>
        <location evidence="3">Cytoplasmic vesicle</location>
        <location evidence="3">Secretory vesicle membrane</location>
        <topology evidence="3">Multi-pass membrane protein</topology>
    </subcellularLocation>
    <subcellularLocation>
        <location evidence="1">Cytoplasmic vesicle</location>
        <location evidence="1">Secretory vesicle</location>
        <location evidence="1">Synaptic vesicle membrane</location>
    </subcellularLocation>
    <subcellularLocation>
        <location evidence="4">Lysosome membrane</location>
    </subcellularLocation>
</comment>
<dbReference type="OMA" id="WIADKWK"/>
<evidence type="ECO:0000256" key="5">
    <source>
        <dbReference type="ARBA" id="ARBA00022448"/>
    </source>
</evidence>
<dbReference type="GO" id="GO:0030672">
    <property type="term" value="C:synaptic vesicle membrane"/>
    <property type="evidence" value="ECO:0007669"/>
    <property type="project" value="UniProtKB-SubCell"/>
</dbReference>
<evidence type="ECO:0000259" key="27">
    <source>
        <dbReference type="PROSITE" id="PS50850"/>
    </source>
</evidence>
<accession>A0A226E096</accession>
<dbReference type="PANTHER" id="PTHR11662:SF399">
    <property type="entry name" value="FI19708P1-RELATED"/>
    <property type="match status" value="1"/>
</dbReference>
<evidence type="ECO:0000256" key="6">
    <source>
        <dbReference type="ARBA" id="ARBA00022475"/>
    </source>
</evidence>
<dbReference type="InterPro" id="IPR011701">
    <property type="entry name" value="MFS"/>
</dbReference>
<comment type="catalytic activity">
    <reaction evidence="19">
        <text>L-glutamate(out) = L-glutamate(in)</text>
        <dbReference type="Rhea" id="RHEA:66336"/>
        <dbReference type="ChEBI" id="CHEBI:29985"/>
    </reaction>
    <physiologicalReaction direction="left-to-right" evidence="19">
        <dbReference type="Rhea" id="RHEA:66337"/>
    </physiologicalReaction>
</comment>
<evidence type="ECO:0000256" key="9">
    <source>
        <dbReference type="ARBA" id="ARBA00022989"/>
    </source>
</evidence>
<evidence type="ECO:0000256" key="25">
    <source>
        <dbReference type="ARBA" id="ARBA00081925"/>
    </source>
</evidence>
<dbReference type="GO" id="GO:0006820">
    <property type="term" value="P:monoatomic anion transport"/>
    <property type="evidence" value="ECO:0007669"/>
    <property type="project" value="TreeGrafter"/>
</dbReference>
<feature type="transmembrane region" description="Helical" evidence="26">
    <location>
        <begin position="400"/>
        <end position="420"/>
    </location>
</feature>
<organism evidence="28 29">
    <name type="scientific">Folsomia candida</name>
    <name type="common">Springtail</name>
    <dbReference type="NCBI Taxonomy" id="158441"/>
    <lineage>
        <taxon>Eukaryota</taxon>
        <taxon>Metazoa</taxon>
        <taxon>Ecdysozoa</taxon>
        <taxon>Arthropoda</taxon>
        <taxon>Hexapoda</taxon>
        <taxon>Collembola</taxon>
        <taxon>Entomobryomorpha</taxon>
        <taxon>Isotomoidea</taxon>
        <taxon>Isotomidae</taxon>
        <taxon>Proisotominae</taxon>
        <taxon>Folsomia</taxon>
    </lineage>
</organism>
<keyword evidence="29" id="KW-1185">Reference proteome</keyword>
<dbReference type="Gene3D" id="1.20.1250.20">
    <property type="entry name" value="MFS general substrate transporter like domains"/>
    <property type="match status" value="2"/>
</dbReference>
<dbReference type="GO" id="GO:0015293">
    <property type="term" value="F:symporter activity"/>
    <property type="evidence" value="ECO:0007669"/>
    <property type="project" value="UniProtKB-KW"/>
</dbReference>
<evidence type="ECO:0000313" key="28">
    <source>
        <dbReference type="EMBL" id="OXA50387.1"/>
    </source>
</evidence>
<dbReference type="GO" id="GO:0005765">
    <property type="term" value="C:lysosomal membrane"/>
    <property type="evidence" value="ECO:0007669"/>
    <property type="project" value="UniProtKB-SubCell"/>
</dbReference>
<keyword evidence="6" id="KW-1003">Cell membrane</keyword>
<comment type="catalytic activity">
    <reaction evidence="16">
        <text>L-aspartate(out) = L-aspartate(in)</text>
        <dbReference type="Rhea" id="RHEA:66332"/>
        <dbReference type="ChEBI" id="CHEBI:29991"/>
    </reaction>
    <physiologicalReaction direction="left-to-right" evidence="16">
        <dbReference type="Rhea" id="RHEA:66333"/>
    </physiologicalReaction>
</comment>
<feature type="transmembrane region" description="Helical" evidence="26">
    <location>
        <begin position="33"/>
        <end position="59"/>
    </location>
</feature>
<feature type="transmembrane region" description="Helical" evidence="26">
    <location>
        <begin position="432"/>
        <end position="456"/>
    </location>
</feature>
<feature type="transmembrane region" description="Helical" evidence="26">
    <location>
        <begin position="236"/>
        <end position="255"/>
    </location>
</feature>
<dbReference type="FunFam" id="1.20.1250.20:FF:000003">
    <property type="entry name" value="Solute carrier family 17 member 3"/>
    <property type="match status" value="1"/>
</dbReference>
<evidence type="ECO:0000256" key="22">
    <source>
        <dbReference type="ARBA" id="ARBA00069713"/>
    </source>
</evidence>
<evidence type="ECO:0000256" key="14">
    <source>
        <dbReference type="ARBA" id="ARBA00023329"/>
    </source>
</evidence>
<dbReference type="AlphaFoldDB" id="A0A226E096"/>
<sequence length="500" mass="55014">MTNKTMNNFQLELNQTVNPKPVKPSGWGARHTMAFLGFLGFAVSYAMRFNLSIAIVAMVGSKPGHGHGQGHETHKSSSACVYTANNSMKLDDIHSAEATLGEFHHWTEAEQGLILGSFFWGYVITQLPGGILSDKYGGKWPLGLGLFITAIFAILSPICARTHTYLLMFCRVMQGLGEGLTTPAMHDILAHWAPPEERSQLAGIVYAGAQFGTAATMVVSGYLIHGGVMGGWPSVFYVMGGISLVWFVFWTMFIYNKPTEHPRISKEELNYIEKSIGDQSAHEENAATPWFEIFTSLPVWAIIIGHVGHAWGLYTLLTELPTYLSTVLQFDIKDNSWLSALPYLTMWFVSMMVPQIADYFISKKILRTVVVRKSCQSIAHLGSALMLIAASYSGCDRVATVAFLTVAVGINGAIYAGYVCNHVDLAPRHAGILMGITNTFANLTGFGAPWLCGLMINNDPSLQNWQYVFFIAAGIYVVDVIFYSLFASGSEQKWNRGVKK</sequence>
<name>A0A226E096_FOLCA</name>
<evidence type="ECO:0000256" key="20">
    <source>
        <dbReference type="ARBA" id="ARBA00051612"/>
    </source>
</evidence>
<protein>
    <recommendedName>
        <fullName evidence="22">Sialin</fullName>
    </recommendedName>
    <alternativeName>
        <fullName evidence="25">H(+)/nitrate cotransporter</fullName>
    </alternativeName>
    <alternativeName>
        <fullName evidence="23">H(+)/sialic acid cotransporter</fullName>
    </alternativeName>
    <alternativeName>
        <fullName evidence="24">Vesicular excitatory amino acid transporter</fullName>
    </alternativeName>
</protein>
<dbReference type="GO" id="GO:0046942">
    <property type="term" value="P:carboxylic acid transport"/>
    <property type="evidence" value="ECO:0007669"/>
    <property type="project" value="UniProtKB-ARBA"/>
</dbReference>
<evidence type="ECO:0000256" key="7">
    <source>
        <dbReference type="ARBA" id="ARBA00022692"/>
    </source>
</evidence>
<dbReference type="InterPro" id="IPR020846">
    <property type="entry name" value="MFS_dom"/>
</dbReference>
<proteinExistence type="predicted"/>
<dbReference type="Pfam" id="PF07690">
    <property type="entry name" value="MFS_1"/>
    <property type="match status" value="1"/>
</dbReference>
<keyword evidence="9 26" id="KW-1133">Transmembrane helix</keyword>
<comment type="catalytic activity">
    <reaction evidence="18">
        <text>N-acetyl-L-aspartyl-L-glutamate(out) = N-acetyl-L-aspartyl-L-glutamate(in)</text>
        <dbReference type="Rhea" id="RHEA:72599"/>
        <dbReference type="ChEBI" id="CHEBI:76931"/>
    </reaction>
    <physiologicalReaction direction="left-to-right" evidence="18">
        <dbReference type="Rhea" id="RHEA:72600"/>
    </physiologicalReaction>
</comment>
<dbReference type="Proteomes" id="UP000198287">
    <property type="component" value="Unassembled WGS sequence"/>
</dbReference>
<dbReference type="PANTHER" id="PTHR11662">
    <property type="entry name" value="SOLUTE CARRIER FAMILY 17"/>
    <property type="match status" value="1"/>
</dbReference>
<dbReference type="EMBL" id="LNIX01000009">
    <property type="protein sequence ID" value="OXA50387.1"/>
    <property type="molecule type" value="Genomic_DNA"/>
</dbReference>
<feature type="transmembrane region" description="Helical" evidence="26">
    <location>
        <begin position="204"/>
        <end position="224"/>
    </location>
</feature>